<dbReference type="Gene3D" id="3.50.50.100">
    <property type="match status" value="1"/>
</dbReference>
<dbReference type="PROSITE" id="PS51318">
    <property type="entry name" value="TAT"/>
    <property type="match status" value="1"/>
</dbReference>
<keyword evidence="1" id="KW-0732">Signal</keyword>
<dbReference type="SUPFAM" id="SSF51905">
    <property type="entry name" value="FAD/NAD(P)-binding domain"/>
    <property type="match status" value="1"/>
</dbReference>
<keyword evidence="4" id="KW-1185">Reference proteome</keyword>
<comment type="caution">
    <text evidence="3">The sequence shown here is derived from an EMBL/GenBank/DDBJ whole genome shotgun (WGS) entry which is preliminary data.</text>
</comment>
<dbReference type="PANTHER" id="PTHR10632">
    <property type="entry name" value="SULFIDE:QUINONE OXIDOREDUCTASE"/>
    <property type="match status" value="1"/>
</dbReference>
<dbReference type="InterPro" id="IPR036188">
    <property type="entry name" value="FAD/NAD-bd_sf"/>
</dbReference>
<dbReference type="InterPro" id="IPR006311">
    <property type="entry name" value="TAT_signal"/>
</dbReference>
<organism evidence="3 4">
    <name type="scientific">Halorhodospira neutriphila</name>
    <dbReference type="NCBI Taxonomy" id="168379"/>
    <lineage>
        <taxon>Bacteria</taxon>
        <taxon>Pseudomonadati</taxon>
        <taxon>Pseudomonadota</taxon>
        <taxon>Gammaproteobacteria</taxon>
        <taxon>Chromatiales</taxon>
        <taxon>Ectothiorhodospiraceae</taxon>
        <taxon>Halorhodospira</taxon>
    </lineage>
</organism>
<evidence type="ECO:0000313" key="4">
    <source>
        <dbReference type="Proteomes" id="UP000738126"/>
    </source>
</evidence>
<dbReference type="InterPro" id="IPR019546">
    <property type="entry name" value="TAT_signal_bac_arc"/>
</dbReference>
<dbReference type="InterPro" id="IPR015904">
    <property type="entry name" value="Sulphide_quinone_reductase"/>
</dbReference>
<dbReference type="EMBL" id="NRSH01000051">
    <property type="protein sequence ID" value="MBK1726568.1"/>
    <property type="molecule type" value="Genomic_DNA"/>
</dbReference>
<dbReference type="PANTHER" id="PTHR10632:SF2">
    <property type="entry name" value="SULFIDE:QUINONE OXIDOREDUCTASE, MITOCHONDRIAL"/>
    <property type="match status" value="1"/>
</dbReference>
<dbReference type="Proteomes" id="UP000738126">
    <property type="component" value="Unassembled WGS sequence"/>
</dbReference>
<accession>A0ABS1E6I1</accession>
<dbReference type="PRINTS" id="PR00368">
    <property type="entry name" value="FADPNR"/>
</dbReference>
<dbReference type="InterPro" id="IPR023753">
    <property type="entry name" value="FAD/NAD-binding_dom"/>
</dbReference>
<feature type="domain" description="FAD/NAD(P)-binding" evidence="2">
    <location>
        <begin position="61"/>
        <end position="175"/>
    </location>
</feature>
<proteinExistence type="predicted"/>
<protein>
    <submittedName>
        <fullName evidence="3">Pyridine nucleotide-disulfide oxidoreductase</fullName>
    </submittedName>
</protein>
<gene>
    <name evidence="3" type="ORF">CKO13_05925</name>
</gene>
<evidence type="ECO:0000256" key="1">
    <source>
        <dbReference type="ARBA" id="ARBA00022729"/>
    </source>
</evidence>
<reference evidence="3 4" key="1">
    <citation type="journal article" date="2020" name="Microorganisms">
        <title>Osmotic Adaptation and Compatible Solute Biosynthesis of Phototrophic Bacteria as Revealed from Genome Analyses.</title>
        <authorList>
            <person name="Imhoff J.F."/>
            <person name="Rahn T."/>
            <person name="Kunzel S."/>
            <person name="Keller A."/>
            <person name="Neulinger S.C."/>
        </authorList>
    </citation>
    <scope>NUCLEOTIDE SEQUENCE [LARGE SCALE GENOMIC DNA]</scope>
    <source>
        <strain evidence="3 4">DSM 15116</strain>
    </source>
</reference>
<name>A0ABS1E6I1_9GAMM</name>
<dbReference type="RefSeq" id="WP_200257855.1">
    <property type="nucleotide sequence ID" value="NZ_NRSH01000051.1"/>
</dbReference>
<dbReference type="Pfam" id="PF07992">
    <property type="entry name" value="Pyr_redox_2"/>
    <property type="match status" value="1"/>
</dbReference>
<evidence type="ECO:0000259" key="2">
    <source>
        <dbReference type="Pfam" id="PF07992"/>
    </source>
</evidence>
<dbReference type="NCBIfam" id="TIGR01409">
    <property type="entry name" value="TAT_signal_seq"/>
    <property type="match status" value="1"/>
</dbReference>
<evidence type="ECO:0000313" key="3">
    <source>
        <dbReference type="EMBL" id="MBK1726568.1"/>
    </source>
</evidence>
<sequence length="460" mass="50477">MTDQHSPDRNGPALRGPLKACSRRDFLKASGLGAGALAAGALGTGSLLHSEPARAISTNARIVIVGAGAAGLGCANRLNRRLDGAEITVVDRREPHYYQPALPLVGTGVWSPSKAIDSNARYMPAEVSWVKSMVAEYDPDNNRVVTDEGEQLEYDYLIVATGLELRFDQIEGMSPELIGSHGIACVYDTPDHGERSARAVQAFAQQGGKGLFIRPPGDIKCAGAPLKVAMITEYLLRQNGARGQSELHYYPPGSSMFTQPDLDTFLKDYFPDQRGIDIHYHHRVKGVEPEAQRVTFESDEHGEYSESYDLLHIPPPMSAPQPVRESPLAWAEGEADAGWLEVDQHSLRHRRYPNVFGAGDVCGVPISKTSASAKSMIPVVVDNLIDTIAEREPSAAYSGYTSCPLITEVGEAMLIEFNYELEMVPSFPFIDPMKPQWTAWVMEKWLLHPTYNAMLRGRIS</sequence>